<protein>
    <recommendedName>
        <fullName evidence="4">Tetratricopeptide repeat protein</fullName>
    </recommendedName>
</protein>
<evidence type="ECO:0000313" key="3">
    <source>
        <dbReference type="Proteomes" id="UP000287502"/>
    </source>
</evidence>
<dbReference type="EMBL" id="CP035108">
    <property type="protein sequence ID" value="QAR32577.1"/>
    <property type="molecule type" value="Genomic_DNA"/>
</dbReference>
<feature type="chain" id="PRO_5018710030" description="Tetratricopeptide repeat protein" evidence="1">
    <location>
        <begin position="29"/>
        <end position="311"/>
    </location>
</feature>
<dbReference type="Proteomes" id="UP000287502">
    <property type="component" value="Chromosome"/>
</dbReference>
<proteinExistence type="predicted"/>
<reference evidence="2 3" key="1">
    <citation type="submission" date="2019-01" db="EMBL/GenBank/DDBJ databases">
        <title>Geovibrio thiophilus DSM 11263, complete genome.</title>
        <authorList>
            <person name="Spring S."/>
            <person name="Bunk B."/>
            <person name="Sproer C."/>
        </authorList>
    </citation>
    <scope>NUCLEOTIDE SEQUENCE [LARGE SCALE GENOMIC DNA]</scope>
    <source>
        <strain evidence="2 3">DSM 11263</strain>
    </source>
</reference>
<evidence type="ECO:0000256" key="1">
    <source>
        <dbReference type="SAM" id="SignalP"/>
    </source>
</evidence>
<dbReference type="RefSeq" id="WP_128465864.1">
    <property type="nucleotide sequence ID" value="NZ_CP035108.1"/>
</dbReference>
<evidence type="ECO:0000313" key="2">
    <source>
        <dbReference type="EMBL" id="QAR32577.1"/>
    </source>
</evidence>
<gene>
    <name evidence="2" type="ORF">EP073_03895</name>
</gene>
<dbReference type="OrthoDB" id="9801182at2"/>
<name>A0A3R5Y648_9BACT</name>
<dbReference type="KEGG" id="gtl:EP073_03895"/>
<keyword evidence="1" id="KW-0732">Signal</keyword>
<sequence length="311" mass="33607">MLSFSSMRNTLCAAALSAAVFSAAGAHAADTGSALKAASDAEPVFSSVSEIKNPHGGKAVLFFDHTKRFDLNILAEFLKDCNNFEGVKCFCADASGAEKKTLYSFFGKSDSKACIYKAAPAEDAPYMLFIKEDKAAGMIGKDGSFAALTPVYLSYLAGKTDEARLAEMIDAAEKSENYKKIVPRMNLVLMLAKKGELEAAVHEMDKVNAAELDDKGKLLLGQTYLRLKAADRAYAAFSACTDSTECVLYSGIAAYLKGDSDNALQILNGIKDSYGDKNKINYYLKKIYESQGDSAHAEEIRLPENYNIGSE</sequence>
<dbReference type="AlphaFoldDB" id="A0A3R5Y648"/>
<dbReference type="InterPro" id="IPR011990">
    <property type="entry name" value="TPR-like_helical_dom_sf"/>
</dbReference>
<keyword evidence="3" id="KW-1185">Reference proteome</keyword>
<feature type="signal peptide" evidence="1">
    <location>
        <begin position="1"/>
        <end position="28"/>
    </location>
</feature>
<dbReference type="SUPFAM" id="SSF48452">
    <property type="entry name" value="TPR-like"/>
    <property type="match status" value="1"/>
</dbReference>
<accession>A0A3R5Y648</accession>
<evidence type="ECO:0008006" key="4">
    <source>
        <dbReference type="Google" id="ProtNLM"/>
    </source>
</evidence>
<organism evidence="2 3">
    <name type="scientific">Geovibrio thiophilus</name>
    <dbReference type="NCBI Taxonomy" id="139438"/>
    <lineage>
        <taxon>Bacteria</taxon>
        <taxon>Pseudomonadati</taxon>
        <taxon>Deferribacterota</taxon>
        <taxon>Deferribacteres</taxon>
        <taxon>Deferribacterales</taxon>
        <taxon>Geovibrionaceae</taxon>
        <taxon>Geovibrio</taxon>
    </lineage>
</organism>